<dbReference type="OrthoDB" id="297219at2759"/>
<feature type="region of interest" description="Disordered" evidence="4">
    <location>
        <begin position="157"/>
        <end position="182"/>
    </location>
</feature>
<dbReference type="InterPro" id="IPR011990">
    <property type="entry name" value="TPR-like_helical_dom_sf"/>
</dbReference>
<dbReference type="GO" id="GO:1902369">
    <property type="term" value="P:negative regulation of RNA catabolic process"/>
    <property type="evidence" value="ECO:0007669"/>
    <property type="project" value="TreeGrafter"/>
</dbReference>
<sequence>MSRSPYDGPTSRQKHSHHGYRTSSSPITATKISMARSKSHADSQPSFFIEDRKGDMQILSYGTLNRNSIPRYRAAGRGRLLGLDAKYRITSRTETSLRVEDAESDSTRKSRKETLLAKLRDDDPAVTIIHHELSTRSDLEQDFLALETDRRPKRRRLETDPLRVAAGATESEESESDVDEAPVAEDPFESFKQNPIHQRHLELSKATEERPEAASTWLAMIEFQKDLLDNTIGKSPSPRDLSERKIALYEQALLHVKAQDDRHTLIIGLMREGRTVWDIDKQASRWKAFLGDGASFDLWKLYVDFVQTNSIKFSVEDCLQTHINWLKTFRVPRSGTTDRQRDSNCVFILIRLTLLLWQAGFTERAAGTWQALLEWNCFQPRPQPQHLQSTDSMSRFRDFWDSEVARIGEEGSKGWVTDTAFELDPITDRAFHIENMDVQQWFAAETELEKTSSLPARFLDEVGEDDSYRIVLFSEIQDLLFRPSSKSGLGLLVDGFLLFAGLPPVTSLDDSRTWKGDPFICNQSPSGPTTAELVEKGGHEIGICVQYQEVSFTVKQHTCQTPQNLGYRSGRLLDSSPEFLRRVIGQLADLAYEGQLPAGIMEYAVAFDAGIDLKVAKKQAKSFLKDKGDSLTLYDAYAFLEAQLGNFESAQKVWSTALSMRTSLTGDGHMHAFYMWRNWAYLHMCRGQFAQARTLLSMMTTQGFELARFKAESLNIQASSPAVQLKVEQHIKRQIDIAGLKGEHVSLRAMVDLLAYHRYLGNGLRLEVALDTYQACLKPYTGVSKSQSALIEGIHEQQARFIHAHAVIFRREFRPRVVSAILAPSARTFPDNLALLILNSHFSQKAGAMDRLRQVDSVARSQQDANTTGSVVPCMFDVLVELNRPAYSGSTDHSIRSAFKRATRVGSPGHGSVEMWKAFVLWETSLILRHDGSNRSSTGSHGLVSKEDLATLASQAREALYASLRACPWSKELCMLAFAHPTLRNALGDGALKQVYQTMVDRGMRLRVDISCVLQ</sequence>
<keyword evidence="6" id="KW-1185">Reference proteome</keyword>
<protein>
    <submittedName>
        <fullName evidence="5">Uncharacterized protein</fullName>
    </submittedName>
</protein>
<evidence type="ECO:0000313" key="5">
    <source>
        <dbReference type="EMBL" id="EXJ61621.1"/>
    </source>
</evidence>
<feature type="region of interest" description="Disordered" evidence="4">
    <location>
        <begin position="1"/>
        <end position="44"/>
    </location>
</feature>
<dbReference type="AlphaFoldDB" id="W9WAR0"/>
<gene>
    <name evidence="5" type="ORF">A1O7_02050</name>
</gene>
<dbReference type="GO" id="GO:0071013">
    <property type="term" value="C:catalytic step 2 spliceosome"/>
    <property type="evidence" value="ECO:0007669"/>
    <property type="project" value="TreeGrafter"/>
</dbReference>
<accession>W9WAR0</accession>
<proteinExistence type="inferred from homology"/>
<dbReference type="GO" id="GO:0031048">
    <property type="term" value="P:regulatory ncRNA-mediated heterochromatin formation"/>
    <property type="evidence" value="ECO:0007669"/>
    <property type="project" value="TreeGrafter"/>
</dbReference>
<evidence type="ECO:0000256" key="3">
    <source>
        <dbReference type="ARBA" id="ARBA00023242"/>
    </source>
</evidence>
<dbReference type="Proteomes" id="UP000019473">
    <property type="component" value="Unassembled WGS sequence"/>
</dbReference>
<evidence type="ECO:0000256" key="1">
    <source>
        <dbReference type="ARBA" id="ARBA00004123"/>
    </source>
</evidence>
<dbReference type="eggNOG" id="KOG1972">
    <property type="taxonomic scope" value="Eukaryota"/>
</dbReference>
<dbReference type="HOGENOM" id="CLU_007550_0_0_1"/>
<dbReference type="InterPro" id="IPR013633">
    <property type="entry name" value="NRDE-2"/>
</dbReference>
<comment type="similarity">
    <text evidence="2">Belongs to the NRDE2 family.</text>
</comment>
<dbReference type="PANTHER" id="PTHR13471">
    <property type="entry name" value="TETRATRICOPEPTIDE-LIKE HELICAL"/>
    <property type="match status" value="1"/>
</dbReference>
<dbReference type="EMBL" id="AMGW01000002">
    <property type="protein sequence ID" value="EXJ61621.1"/>
    <property type="molecule type" value="Genomic_DNA"/>
</dbReference>
<organism evidence="5 6">
    <name type="scientific">Cladophialophora yegresii CBS 114405</name>
    <dbReference type="NCBI Taxonomy" id="1182544"/>
    <lineage>
        <taxon>Eukaryota</taxon>
        <taxon>Fungi</taxon>
        <taxon>Dikarya</taxon>
        <taxon>Ascomycota</taxon>
        <taxon>Pezizomycotina</taxon>
        <taxon>Eurotiomycetes</taxon>
        <taxon>Chaetothyriomycetidae</taxon>
        <taxon>Chaetothyriales</taxon>
        <taxon>Herpotrichiellaceae</taxon>
        <taxon>Cladophialophora</taxon>
    </lineage>
</organism>
<reference evidence="5 6" key="1">
    <citation type="submission" date="2013-03" db="EMBL/GenBank/DDBJ databases">
        <title>The Genome Sequence of Cladophialophora yegresii CBS 114405.</title>
        <authorList>
            <consortium name="The Broad Institute Genomics Platform"/>
            <person name="Cuomo C."/>
            <person name="de Hoog S."/>
            <person name="Gorbushina A."/>
            <person name="Walker B."/>
            <person name="Young S.K."/>
            <person name="Zeng Q."/>
            <person name="Gargeya S."/>
            <person name="Fitzgerald M."/>
            <person name="Haas B."/>
            <person name="Abouelleil A."/>
            <person name="Allen A.W."/>
            <person name="Alvarado L."/>
            <person name="Arachchi H.M."/>
            <person name="Berlin A.M."/>
            <person name="Chapman S.B."/>
            <person name="Gainer-Dewar J."/>
            <person name="Goldberg J."/>
            <person name="Griggs A."/>
            <person name="Gujja S."/>
            <person name="Hansen M."/>
            <person name="Howarth C."/>
            <person name="Imamovic A."/>
            <person name="Ireland A."/>
            <person name="Larimer J."/>
            <person name="McCowan C."/>
            <person name="Murphy C."/>
            <person name="Pearson M."/>
            <person name="Poon T.W."/>
            <person name="Priest M."/>
            <person name="Roberts A."/>
            <person name="Saif S."/>
            <person name="Shea T."/>
            <person name="Sisk P."/>
            <person name="Sykes S."/>
            <person name="Wortman J."/>
            <person name="Nusbaum C."/>
            <person name="Birren B."/>
        </authorList>
    </citation>
    <scope>NUCLEOTIDE SEQUENCE [LARGE SCALE GENOMIC DNA]</scope>
    <source>
        <strain evidence="5 6">CBS 114405</strain>
    </source>
</reference>
<keyword evidence="3" id="KW-0539">Nucleus</keyword>
<dbReference type="SUPFAM" id="SSF48452">
    <property type="entry name" value="TPR-like"/>
    <property type="match status" value="1"/>
</dbReference>
<dbReference type="VEuPathDB" id="FungiDB:A1O7_02050"/>
<dbReference type="RefSeq" id="XP_007754275.1">
    <property type="nucleotide sequence ID" value="XM_007756085.1"/>
</dbReference>
<evidence type="ECO:0000313" key="6">
    <source>
        <dbReference type="Proteomes" id="UP000019473"/>
    </source>
</evidence>
<feature type="compositionally biased region" description="Acidic residues" evidence="4">
    <location>
        <begin position="170"/>
        <end position="182"/>
    </location>
</feature>
<dbReference type="GeneID" id="19176660"/>
<dbReference type="Pfam" id="PF08424">
    <property type="entry name" value="NRDE-2"/>
    <property type="match status" value="1"/>
</dbReference>
<evidence type="ECO:0000256" key="4">
    <source>
        <dbReference type="SAM" id="MobiDB-lite"/>
    </source>
</evidence>
<dbReference type="STRING" id="1182544.W9WAR0"/>
<evidence type="ECO:0000256" key="2">
    <source>
        <dbReference type="ARBA" id="ARBA00009265"/>
    </source>
</evidence>
<comment type="subcellular location">
    <subcellularLocation>
        <location evidence="1">Nucleus</location>
    </subcellularLocation>
</comment>
<dbReference type="PANTHER" id="PTHR13471:SF0">
    <property type="entry name" value="NUCLEAR EXOSOME REGULATOR NRDE2"/>
    <property type="match status" value="1"/>
</dbReference>
<name>W9WAR0_9EURO</name>
<feature type="compositionally biased region" description="Polar residues" evidence="4">
    <location>
        <begin position="21"/>
        <end position="31"/>
    </location>
</feature>
<comment type="caution">
    <text evidence="5">The sequence shown here is derived from an EMBL/GenBank/DDBJ whole genome shotgun (WGS) entry which is preliminary data.</text>
</comment>